<dbReference type="InterPro" id="IPR003709">
    <property type="entry name" value="VanY-like_core_dom"/>
</dbReference>
<keyword evidence="3" id="KW-1185">Reference proteome</keyword>
<dbReference type="PANTHER" id="PTHR34385">
    <property type="entry name" value="D-ALANYL-D-ALANINE CARBOXYPEPTIDASE"/>
    <property type="match status" value="1"/>
</dbReference>
<keyword evidence="2" id="KW-0378">Hydrolase</keyword>
<organism evidence="2 3">
    <name type="scientific">Alysiella crassa</name>
    <dbReference type="NCBI Taxonomy" id="153491"/>
    <lineage>
        <taxon>Bacteria</taxon>
        <taxon>Pseudomonadati</taxon>
        <taxon>Pseudomonadota</taxon>
        <taxon>Betaproteobacteria</taxon>
        <taxon>Neisseriales</taxon>
        <taxon>Neisseriaceae</taxon>
        <taxon>Alysiella</taxon>
    </lineage>
</organism>
<dbReference type="RefSeq" id="WP_034293771.1">
    <property type="nucleotide sequence ID" value="NZ_CP091519.2"/>
</dbReference>
<dbReference type="Pfam" id="PF02557">
    <property type="entry name" value="VanY"/>
    <property type="match status" value="1"/>
</dbReference>
<protein>
    <submittedName>
        <fullName evidence="2">D-alanyl-D-alanine carboxypeptidase</fullName>
    </submittedName>
</protein>
<evidence type="ECO:0000259" key="1">
    <source>
        <dbReference type="Pfam" id="PF02557"/>
    </source>
</evidence>
<dbReference type="GO" id="GO:0004180">
    <property type="term" value="F:carboxypeptidase activity"/>
    <property type="evidence" value="ECO:0007669"/>
    <property type="project" value="UniProtKB-KW"/>
</dbReference>
<dbReference type="PANTHER" id="PTHR34385:SF1">
    <property type="entry name" value="PEPTIDOGLYCAN L-ALANYL-D-GLUTAMATE ENDOPEPTIDASE CWLK"/>
    <property type="match status" value="1"/>
</dbReference>
<keyword evidence="2" id="KW-0645">Protease</keyword>
<gene>
    <name evidence="2" type="ORF">NCTC10283_01966</name>
</gene>
<dbReference type="InterPro" id="IPR052179">
    <property type="entry name" value="DD-CPase-like"/>
</dbReference>
<dbReference type="InterPro" id="IPR009045">
    <property type="entry name" value="Zn_M74/Hedgehog-like"/>
</dbReference>
<sequence length="225" mass="26004">MFSELEITGRARSHIIQHFEPRFAAHPEVADAFFAMRAAAKKDGFDLLPFSSFRDFATQVRIWNYKYTGRKPLYDIHGQVRNRDNMSEEEIIWHILDWSALPAASRHHWGTEIDVVDGAAMPEHYQPKLLPEEVAQGGIFHPLHQWLDEHIQEFGFFRPYRQFQGGMFPEPWHLSYQPIASQATQDLKVEILADVIAQSEIAGKDLVLKLLPDIYQKHILNICAA</sequence>
<reference evidence="2 3" key="1">
    <citation type="submission" date="2018-06" db="EMBL/GenBank/DDBJ databases">
        <authorList>
            <consortium name="Pathogen Informatics"/>
            <person name="Doyle S."/>
        </authorList>
    </citation>
    <scope>NUCLEOTIDE SEQUENCE [LARGE SCALE GENOMIC DNA]</scope>
    <source>
        <strain evidence="2 3">NCTC10283</strain>
    </source>
</reference>
<keyword evidence="2" id="KW-0121">Carboxypeptidase</keyword>
<dbReference type="STRING" id="1120980.GCA_000745955_01718"/>
<name>A0A376BTU3_9NEIS</name>
<evidence type="ECO:0000313" key="2">
    <source>
        <dbReference type="EMBL" id="SSY80407.1"/>
    </source>
</evidence>
<evidence type="ECO:0000313" key="3">
    <source>
        <dbReference type="Proteomes" id="UP000254209"/>
    </source>
</evidence>
<dbReference type="OrthoDB" id="9792074at2"/>
<dbReference type="EMBL" id="UFSO01000003">
    <property type="protein sequence ID" value="SSY80407.1"/>
    <property type="molecule type" value="Genomic_DNA"/>
</dbReference>
<dbReference type="Proteomes" id="UP000254209">
    <property type="component" value="Unassembled WGS sequence"/>
</dbReference>
<dbReference type="Gene3D" id="3.30.1380.10">
    <property type="match status" value="1"/>
</dbReference>
<dbReference type="SUPFAM" id="SSF55166">
    <property type="entry name" value="Hedgehog/DD-peptidase"/>
    <property type="match status" value="1"/>
</dbReference>
<dbReference type="GO" id="GO:0006508">
    <property type="term" value="P:proteolysis"/>
    <property type="evidence" value="ECO:0007669"/>
    <property type="project" value="InterPro"/>
</dbReference>
<feature type="domain" description="D-alanyl-D-alanine carboxypeptidase-like core" evidence="1">
    <location>
        <begin position="26"/>
        <end position="178"/>
    </location>
</feature>
<dbReference type="CDD" id="cd14847">
    <property type="entry name" value="DD-carboxypeptidase_like"/>
    <property type="match status" value="1"/>
</dbReference>
<proteinExistence type="predicted"/>
<dbReference type="AlphaFoldDB" id="A0A376BTU3"/>
<accession>A0A376BTU3</accession>